<evidence type="ECO:0000259" key="2">
    <source>
        <dbReference type="Pfam" id="PF00465"/>
    </source>
</evidence>
<dbReference type="InterPro" id="IPR018211">
    <property type="entry name" value="ADH_Fe_CS"/>
</dbReference>
<dbReference type="Pfam" id="PF25137">
    <property type="entry name" value="ADH_Fe_C"/>
    <property type="match status" value="1"/>
</dbReference>
<feature type="domain" description="Fe-containing alcohol dehydrogenase-like C-terminal" evidence="3">
    <location>
        <begin position="190"/>
        <end position="389"/>
    </location>
</feature>
<keyword evidence="5" id="KW-1185">Reference proteome</keyword>
<evidence type="ECO:0000259" key="3">
    <source>
        <dbReference type="Pfam" id="PF25137"/>
    </source>
</evidence>
<dbReference type="PANTHER" id="PTHR43633:SF1">
    <property type="entry name" value="ALCOHOL DEHYDROGENASE YQHD"/>
    <property type="match status" value="1"/>
</dbReference>
<dbReference type="PANTHER" id="PTHR43633">
    <property type="entry name" value="ALCOHOL DEHYDROGENASE YQHD"/>
    <property type="match status" value="1"/>
</dbReference>
<dbReference type="Proteomes" id="UP001210339">
    <property type="component" value="Chromosome"/>
</dbReference>
<evidence type="ECO:0000313" key="4">
    <source>
        <dbReference type="EMBL" id="WBW50211.1"/>
    </source>
</evidence>
<dbReference type="Pfam" id="PF00465">
    <property type="entry name" value="Fe-ADH"/>
    <property type="match status" value="1"/>
</dbReference>
<organism evidence="4 5">
    <name type="scientific">Peptoniphilus equinus</name>
    <dbReference type="NCBI Taxonomy" id="3016343"/>
    <lineage>
        <taxon>Bacteria</taxon>
        <taxon>Bacillati</taxon>
        <taxon>Bacillota</taxon>
        <taxon>Tissierellia</taxon>
        <taxon>Tissierellales</taxon>
        <taxon>Peptoniphilaceae</taxon>
        <taxon>Peptoniphilus</taxon>
    </lineage>
</organism>
<dbReference type="CDD" id="cd08187">
    <property type="entry name" value="BDH"/>
    <property type="match status" value="1"/>
</dbReference>
<dbReference type="InterPro" id="IPR044731">
    <property type="entry name" value="BDH-like"/>
</dbReference>
<dbReference type="RefSeq" id="WP_271191742.1">
    <property type="nucleotide sequence ID" value="NZ_CP115667.1"/>
</dbReference>
<protein>
    <submittedName>
        <fullName evidence="4">Iron-containing alcohol dehydrogenase</fullName>
    </submittedName>
</protein>
<keyword evidence="1" id="KW-0560">Oxidoreductase</keyword>
<proteinExistence type="predicted"/>
<dbReference type="EMBL" id="CP115667">
    <property type="protein sequence ID" value="WBW50211.1"/>
    <property type="molecule type" value="Genomic_DNA"/>
</dbReference>
<dbReference type="Gene3D" id="3.40.50.1970">
    <property type="match status" value="1"/>
</dbReference>
<gene>
    <name evidence="4" type="ORF">O6R05_01235</name>
</gene>
<dbReference type="InterPro" id="IPR056798">
    <property type="entry name" value="ADH_Fe_C"/>
</dbReference>
<name>A0ABY7QTV8_9FIRM</name>
<evidence type="ECO:0000256" key="1">
    <source>
        <dbReference type="ARBA" id="ARBA00023002"/>
    </source>
</evidence>
<accession>A0ABY7QTV8</accession>
<dbReference type="PROSITE" id="PS00060">
    <property type="entry name" value="ADH_IRON_2"/>
    <property type="match status" value="1"/>
</dbReference>
<dbReference type="InterPro" id="IPR001670">
    <property type="entry name" value="ADH_Fe/GldA"/>
</dbReference>
<dbReference type="SUPFAM" id="SSF56796">
    <property type="entry name" value="Dehydroquinate synthase-like"/>
    <property type="match status" value="1"/>
</dbReference>
<dbReference type="Gene3D" id="1.20.1090.10">
    <property type="entry name" value="Dehydroquinate synthase-like - alpha domain"/>
    <property type="match status" value="1"/>
</dbReference>
<reference evidence="4 5" key="1">
    <citation type="submission" date="2023-01" db="EMBL/GenBank/DDBJ databases">
        <authorList>
            <person name="Lee S.H."/>
            <person name="Jung H.S."/>
            <person name="Yun J.U."/>
        </authorList>
    </citation>
    <scope>NUCLEOTIDE SEQUENCE [LARGE SCALE GENOMIC DNA]</scope>
    <source>
        <strain evidence="4 5">CBA3646</strain>
    </source>
</reference>
<feature type="domain" description="Alcohol dehydrogenase iron-type/glycerol dehydrogenase GldA" evidence="2">
    <location>
        <begin position="9"/>
        <end position="179"/>
    </location>
</feature>
<evidence type="ECO:0000313" key="5">
    <source>
        <dbReference type="Proteomes" id="UP001210339"/>
    </source>
</evidence>
<sequence length="390" mass="42487">MKDFIYHNPTKIFFGTDHAHRIAEEIKTYGDSVLMVYGGGSIKTNGVYDDIKGALLDGGLTVTELSGVQPNPRVASAREGIRLARDNQVDFVLAVGGGSVIDCAKLICAGFYYDGDPWNIVTKGHGAKVERALPLGSVLTLSATGSEMDSGSVITNPDTQEKLGWGTPLVQPKFSLLNPAYTNSVNPWHTAAGLADIMSHTMENYFTVYDDAFMQDSFAEGILKTCVHYGPVALQEPDNYEARSNIMWAGTWAINGLIDTGKPTAWSVHPMEHELSAFYDITHGVGLAILTPRWLRHVLDETTAPKIARMGRQVFGLVESDTMKAADAAIDALYHFFESIGIPMHLKDVGIDDTQLEAMAAACLVHTKGTIHGFVDMNEEDVLEIYKACL</sequence>